<evidence type="ECO:0008006" key="3">
    <source>
        <dbReference type="Google" id="ProtNLM"/>
    </source>
</evidence>
<proteinExistence type="predicted"/>
<gene>
    <name evidence="1" type="ORF">PR048_028941</name>
</gene>
<dbReference type="PANTHER" id="PTHR45749">
    <property type="match status" value="1"/>
</dbReference>
<evidence type="ECO:0000313" key="2">
    <source>
        <dbReference type="Proteomes" id="UP001159363"/>
    </source>
</evidence>
<accession>A0ABQ9GBZ4</accession>
<reference evidence="1 2" key="1">
    <citation type="submission" date="2023-02" db="EMBL/GenBank/DDBJ databases">
        <title>LHISI_Scaffold_Assembly.</title>
        <authorList>
            <person name="Stuart O.P."/>
            <person name="Cleave R."/>
            <person name="Magrath M.J.L."/>
            <person name="Mikheyev A.S."/>
        </authorList>
    </citation>
    <scope>NUCLEOTIDE SEQUENCE [LARGE SCALE GENOMIC DNA]</scope>
    <source>
        <strain evidence="1">Daus_M_001</strain>
        <tissue evidence="1">Leg muscle</tissue>
    </source>
</reference>
<dbReference type="Proteomes" id="UP001159363">
    <property type="component" value="Chromosome 12"/>
</dbReference>
<comment type="caution">
    <text evidence="1">The sequence shown here is derived from an EMBL/GenBank/DDBJ whole genome shotgun (WGS) entry which is preliminary data.</text>
</comment>
<organism evidence="1 2">
    <name type="scientific">Dryococelus australis</name>
    <dbReference type="NCBI Taxonomy" id="614101"/>
    <lineage>
        <taxon>Eukaryota</taxon>
        <taxon>Metazoa</taxon>
        <taxon>Ecdysozoa</taxon>
        <taxon>Arthropoda</taxon>
        <taxon>Hexapoda</taxon>
        <taxon>Insecta</taxon>
        <taxon>Pterygota</taxon>
        <taxon>Neoptera</taxon>
        <taxon>Polyneoptera</taxon>
        <taxon>Phasmatodea</taxon>
        <taxon>Verophasmatodea</taxon>
        <taxon>Anareolatae</taxon>
        <taxon>Phasmatidae</taxon>
        <taxon>Eurycanthinae</taxon>
        <taxon>Dryococelus</taxon>
    </lineage>
</organism>
<name>A0ABQ9GBZ4_9NEOP</name>
<keyword evidence="2" id="KW-1185">Reference proteome</keyword>
<protein>
    <recommendedName>
        <fullName evidence="3">HAT C-terminal dimerisation domain-containing protein</fullName>
    </recommendedName>
</protein>
<dbReference type="PANTHER" id="PTHR45749:SF21">
    <property type="entry name" value="DUF4371 DOMAIN-CONTAINING PROTEIN"/>
    <property type="match status" value="1"/>
</dbReference>
<dbReference type="EMBL" id="JARBHB010000013">
    <property type="protein sequence ID" value="KAJ8869930.1"/>
    <property type="molecule type" value="Genomic_DNA"/>
</dbReference>
<sequence>MNLSTNNLRGICVDGAANTSGSSHQNNRSSHQNNRIICDVPVVVKDVSTFMLESAKRKTTHSNVVLNPFNENSESTTSGTKCILPLCTTRWTVRGKSIMRFIDKCSRVVATTRSILQDRSAAREDKSIIMNGYLEKKKKKKKKLEKFETLLASEISSLVFGPCEQLAKAIQSPDYTAVEAKHASHLLKTTFLNLRNDDTFDNFFCSVQEIVGALRDLSHQGRIIFDQVERLVCLLLCVPASAATGERYFSASGRVKKYLRAEMSQ</sequence>
<evidence type="ECO:0000313" key="1">
    <source>
        <dbReference type="EMBL" id="KAJ8869930.1"/>
    </source>
</evidence>